<dbReference type="OrthoDB" id="2744543at2759"/>
<sequence length="138" mass="15333">MEDFEILHETPSPEDYFRLRQISGLTPKTREAIARGLPNTLFGVVVRHKDDGKVVGMGRVVGDGGLFVQIVDIAVEPAYQGRGIGKAIMQTIMDWVKKELFASAYVSLIADGEAYRLYEQYGFEMTAPRSVGMAMCIQ</sequence>
<dbReference type="CDD" id="cd04301">
    <property type="entry name" value="NAT_SF"/>
    <property type="match status" value="1"/>
</dbReference>
<dbReference type="Proteomes" id="UP000283090">
    <property type="component" value="Unassembled WGS sequence"/>
</dbReference>
<protein>
    <recommendedName>
        <fullName evidence="1">N-acetyltransferase domain-containing protein</fullName>
    </recommendedName>
</protein>
<dbReference type="GO" id="GO:0006048">
    <property type="term" value="P:UDP-N-acetylglucosamine biosynthetic process"/>
    <property type="evidence" value="ECO:0007669"/>
    <property type="project" value="UniProtKB-UniPathway"/>
</dbReference>
<gene>
    <name evidence="2" type="ORF">DFL_004805</name>
</gene>
<organism evidence="2 3">
    <name type="scientific">Arthrobotrys flagrans</name>
    <name type="common">Nematode-trapping fungus</name>
    <name type="synonym">Trichothecium flagrans</name>
    <dbReference type="NCBI Taxonomy" id="97331"/>
    <lineage>
        <taxon>Eukaryota</taxon>
        <taxon>Fungi</taxon>
        <taxon>Dikarya</taxon>
        <taxon>Ascomycota</taxon>
        <taxon>Pezizomycotina</taxon>
        <taxon>Orbiliomycetes</taxon>
        <taxon>Orbiliales</taxon>
        <taxon>Orbiliaceae</taxon>
        <taxon>Arthrobotrys</taxon>
    </lineage>
</organism>
<dbReference type="InterPro" id="IPR000182">
    <property type="entry name" value="GNAT_dom"/>
</dbReference>
<name>A0A437A5Y8_ARTFL</name>
<keyword evidence="3" id="KW-1185">Reference proteome</keyword>
<reference evidence="2 3" key="1">
    <citation type="submission" date="2019-01" db="EMBL/GenBank/DDBJ databases">
        <title>Intercellular communication is required for trap formation in the nematode-trapping fungus Duddingtonia flagrans.</title>
        <authorList>
            <person name="Youssar L."/>
            <person name="Wernet V."/>
            <person name="Hensel N."/>
            <person name="Hildebrandt H.-G."/>
            <person name="Fischer R."/>
        </authorList>
    </citation>
    <scope>NUCLEOTIDE SEQUENCE [LARGE SCALE GENOMIC DNA]</scope>
    <source>
        <strain evidence="2 3">CBS H-5679</strain>
    </source>
</reference>
<dbReference type="VEuPathDB" id="FungiDB:DFL_004805"/>
<proteinExistence type="predicted"/>
<evidence type="ECO:0000313" key="2">
    <source>
        <dbReference type="EMBL" id="RVD86535.1"/>
    </source>
</evidence>
<dbReference type="AlphaFoldDB" id="A0A437A5Y8"/>
<evidence type="ECO:0000313" key="3">
    <source>
        <dbReference type="Proteomes" id="UP000283090"/>
    </source>
</evidence>
<dbReference type="GO" id="GO:0016747">
    <property type="term" value="F:acyltransferase activity, transferring groups other than amino-acyl groups"/>
    <property type="evidence" value="ECO:0007669"/>
    <property type="project" value="InterPro"/>
</dbReference>
<dbReference type="PANTHER" id="PTHR43233:SF1">
    <property type="entry name" value="FAMILY N-ACETYLTRANSFERASE, PUTATIVE (AFU_ORTHOLOGUE AFUA_6G03350)-RELATED"/>
    <property type="match status" value="1"/>
</dbReference>
<dbReference type="Gene3D" id="3.40.630.30">
    <property type="match status" value="1"/>
</dbReference>
<dbReference type="PANTHER" id="PTHR43233">
    <property type="entry name" value="FAMILY N-ACETYLTRANSFERASE, PUTATIVE (AFU_ORTHOLOGUE AFUA_6G03350)-RELATED"/>
    <property type="match status" value="1"/>
</dbReference>
<dbReference type="UniPathway" id="UPA00113">
    <property type="reaction ID" value="UER00529"/>
</dbReference>
<dbReference type="SUPFAM" id="SSF55729">
    <property type="entry name" value="Acyl-CoA N-acyltransferases (Nat)"/>
    <property type="match status" value="1"/>
</dbReference>
<evidence type="ECO:0000259" key="1">
    <source>
        <dbReference type="PROSITE" id="PS51186"/>
    </source>
</evidence>
<dbReference type="InterPro" id="IPR016181">
    <property type="entry name" value="Acyl_CoA_acyltransferase"/>
</dbReference>
<dbReference type="GeneID" id="93587116"/>
<dbReference type="PROSITE" id="PS51186">
    <property type="entry name" value="GNAT"/>
    <property type="match status" value="1"/>
</dbReference>
<dbReference type="STRING" id="97331.A0A437A5Y8"/>
<feature type="domain" description="N-acetyltransferase" evidence="1">
    <location>
        <begin position="6"/>
        <end position="138"/>
    </location>
</feature>
<comment type="caution">
    <text evidence="2">The sequence shown here is derived from an EMBL/GenBank/DDBJ whole genome shotgun (WGS) entry which is preliminary data.</text>
</comment>
<dbReference type="Pfam" id="PF00583">
    <property type="entry name" value="Acetyltransf_1"/>
    <property type="match status" value="1"/>
</dbReference>
<dbReference type="EMBL" id="SAEB01000006">
    <property type="protein sequence ID" value="RVD86535.1"/>
    <property type="molecule type" value="Genomic_DNA"/>
</dbReference>
<accession>A0A437A5Y8</accession>
<dbReference type="InterPro" id="IPR053144">
    <property type="entry name" value="Acetyltransferase_Butenolide"/>
</dbReference>
<dbReference type="RefSeq" id="XP_067492079.1">
    <property type="nucleotide sequence ID" value="XM_067633962.1"/>
</dbReference>